<dbReference type="Pfam" id="PF19413">
    <property type="entry name" value="YaiO"/>
    <property type="match status" value="1"/>
</dbReference>
<comment type="caution">
    <text evidence="2">The sequence shown here is derived from an EMBL/GenBank/DDBJ whole genome shotgun (WGS) entry which is preliminary data.</text>
</comment>
<feature type="domain" description="YaiO beta-barrel" evidence="1">
    <location>
        <begin position="184"/>
        <end position="360"/>
    </location>
</feature>
<organism evidence="2 3">
    <name type="scientific">Flavobacterium ranwuense</name>
    <dbReference type="NCBI Taxonomy" id="2541725"/>
    <lineage>
        <taxon>Bacteria</taxon>
        <taxon>Pseudomonadati</taxon>
        <taxon>Bacteroidota</taxon>
        <taxon>Flavobacteriia</taxon>
        <taxon>Flavobacteriales</taxon>
        <taxon>Flavobacteriaceae</taxon>
        <taxon>Flavobacterium</taxon>
    </lineage>
</organism>
<dbReference type="InterPro" id="IPR030887">
    <property type="entry name" value="Beta-barrel_YaiO"/>
</dbReference>
<gene>
    <name evidence="2" type="primary">yaiO</name>
    <name evidence="2" type="ORF">E0I61_10690</name>
</gene>
<reference evidence="2 3" key="1">
    <citation type="submission" date="2019-03" db="EMBL/GenBank/DDBJ databases">
        <title>Novel species of Flavobacterium.</title>
        <authorList>
            <person name="Liu Q."/>
            <person name="Xin Y.-H."/>
        </authorList>
    </citation>
    <scope>NUCLEOTIDE SEQUENCE [LARGE SCALE GENOMIC DNA]</scope>
    <source>
        <strain evidence="2 3">LB2P22</strain>
    </source>
</reference>
<sequence length="422" mass="49911">MRNSKILNIVGFFIFIFIFSNQKINAQKIDTDSLLTVIIKDMQHEKNYTKNIQRALMAKKIAPNYLDYYLILGRNHDLLKNKDSASYYYNYYIKKTNSNEDAFNYLINIELEKENYLEAEKTIDQAIQMHPENRDFQKKKIVVYQLQKETKKEYNYVQSLQERYPNDPEIKQSLFLIESKIKSDRLGFNYSYTTFNRNGYGPWHFGSIQYIRERGWGSLIGRINYANRLSSGKSIAEGKQFEAESYFFTGKNNYSYASVAYSQDVVFPKLRVGYSFYQNFKKGWEADLGFRYIKSENTETKTIVLGVGKYIGSYWINFRSYLQNNDKDYHPSFSLTTRYYFDTKYDYISLVAGYGTSPDERTTIGQFEQRVSLNSYRIGAGYYKLFNNHYLTGIQATFNNQEYAPNLKQNELEISLMLQYKF</sequence>
<evidence type="ECO:0000313" key="2">
    <source>
        <dbReference type="EMBL" id="TDE28850.1"/>
    </source>
</evidence>
<dbReference type="Proteomes" id="UP000294685">
    <property type="component" value="Unassembled WGS sequence"/>
</dbReference>
<keyword evidence="3" id="KW-1185">Reference proteome</keyword>
<evidence type="ECO:0000259" key="1">
    <source>
        <dbReference type="Pfam" id="PF19413"/>
    </source>
</evidence>
<evidence type="ECO:0000313" key="3">
    <source>
        <dbReference type="Proteomes" id="UP000294685"/>
    </source>
</evidence>
<name>A0ABY2DVL3_9FLAO</name>
<dbReference type="Gene3D" id="1.25.40.10">
    <property type="entry name" value="Tetratricopeptide repeat domain"/>
    <property type="match status" value="1"/>
</dbReference>
<protein>
    <submittedName>
        <fullName evidence="2">YaiO family outer membrane beta-barrel protein</fullName>
    </submittedName>
</protein>
<dbReference type="RefSeq" id="WP_132071328.1">
    <property type="nucleotide sequence ID" value="NZ_SMLH01000005.1"/>
</dbReference>
<dbReference type="EMBL" id="SMLH01000005">
    <property type="protein sequence ID" value="TDE28850.1"/>
    <property type="molecule type" value="Genomic_DNA"/>
</dbReference>
<dbReference type="InterPro" id="IPR011990">
    <property type="entry name" value="TPR-like_helical_dom_sf"/>
</dbReference>
<dbReference type="NCBIfam" id="TIGR04390">
    <property type="entry name" value="OMP_YaiO_dom"/>
    <property type="match status" value="1"/>
</dbReference>
<accession>A0ABY2DVL3</accession>
<proteinExistence type="predicted"/>
<dbReference type="SUPFAM" id="SSF48452">
    <property type="entry name" value="TPR-like"/>
    <property type="match status" value="1"/>
</dbReference>